<evidence type="ECO:0000259" key="4">
    <source>
        <dbReference type="PROSITE" id="PS50893"/>
    </source>
</evidence>
<dbReference type="GO" id="GO:0005524">
    <property type="term" value="F:ATP binding"/>
    <property type="evidence" value="ECO:0007669"/>
    <property type="project" value="UniProtKB-KW"/>
</dbReference>
<dbReference type="InterPro" id="IPR017871">
    <property type="entry name" value="ABC_transporter-like_CS"/>
</dbReference>
<dbReference type="Proteomes" id="UP000003422">
    <property type="component" value="Unassembled WGS sequence"/>
</dbReference>
<evidence type="ECO:0000256" key="2">
    <source>
        <dbReference type="ARBA" id="ARBA00022741"/>
    </source>
</evidence>
<dbReference type="InterPro" id="IPR003439">
    <property type="entry name" value="ABC_transporter-like_ATP-bd"/>
</dbReference>
<dbReference type="Gene3D" id="3.40.50.300">
    <property type="entry name" value="P-loop containing nucleotide triphosphate hydrolases"/>
    <property type="match status" value="1"/>
</dbReference>
<dbReference type="HOGENOM" id="CLU_000604_1_22_9"/>
<gene>
    <name evidence="5" type="primary">modC</name>
    <name evidence="5" type="ORF">HMPREF9129_0978</name>
</gene>
<dbReference type="PANTHER" id="PTHR42781">
    <property type="entry name" value="SPERMIDINE/PUTRESCINE IMPORT ATP-BINDING PROTEIN POTA"/>
    <property type="match status" value="1"/>
</dbReference>
<dbReference type="eggNOG" id="COG3842">
    <property type="taxonomic scope" value="Bacteria"/>
</dbReference>
<dbReference type="OrthoDB" id="9802264at2"/>
<accession>G4D3J8</accession>
<dbReference type="STRING" id="997350.HMPREF9129_0978"/>
<keyword evidence="1" id="KW-0813">Transport</keyword>
<dbReference type="AlphaFoldDB" id="G4D3J8"/>
<organism evidence="5 6">
    <name type="scientific">Peptoniphilus indolicus ATCC 29427</name>
    <dbReference type="NCBI Taxonomy" id="997350"/>
    <lineage>
        <taxon>Bacteria</taxon>
        <taxon>Bacillati</taxon>
        <taxon>Bacillota</taxon>
        <taxon>Tissierellia</taxon>
        <taxon>Tissierellales</taxon>
        <taxon>Peptoniphilaceae</taxon>
        <taxon>Peptoniphilus</taxon>
    </lineage>
</organism>
<comment type="caution">
    <text evidence="5">The sequence shown here is derived from an EMBL/GenBank/DDBJ whole genome shotgun (WGS) entry which is preliminary data.</text>
</comment>
<dbReference type="PANTHER" id="PTHR42781:SF4">
    <property type="entry name" value="SPERMIDINE_PUTRESCINE IMPORT ATP-BINDING PROTEIN POTA"/>
    <property type="match status" value="1"/>
</dbReference>
<evidence type="ECO:0000256" key="3">
    <source>
        <dbReference type="ARBA" id="ARBA00022840"/>
    </source>
</evidence>
<keyword evidence="2" id="KW-0547">Nucleotide-binding</keyword>
<dbReference type="EMBL" id="AGBB01000088">
    <property type="protein sequence ID" value="EGY79909.1"/>
    <property type="molecule type" value="Genomic_DNA"/>
</dbReference>
<protein>
    <submittedName>
        <fullName evidence="5">Molybdate ABC superfamily ATP binding cassette transporter, ABC protein</fullName>
        <ecNumber evidence="5">3.6.3.29</ecNumber>
    </submittedName>
</protein>
<keyword evidence="5" id="KW-0378">Hydrolase</keyword>
<dbReference type="EC" id="3.6.3.29" evidence="5"/>
<sequence length="297" mass="34093">MTLDITIKKKLKSYDLDIEFKSDFQKIGLFGPSGAGKTQLLKSIAGITELKSGCIKLDGEVLYNSDKNINVRPQDREVGYLFQSYALFPHMTVRKQIELTSKVENLEELYKKFRIEHLLDSKPNNISGGEAQRVAMVRMLASKPKIILLDEPFSAIDMNLKVKLRSELKEMLKEFYGTVVIVSHDIDDITELCEEIIFIEKGRVIADERVESFGNYLNKDMARLIGYESIKIKGRDIYYNPKKFKTEYSDGDTKFKGKVVSIVNSLNYNILNLKVEGQILRAEFLRDLYTFEVDSDL</sequence>
<feature type="non-terminal residue" evidence="5">
    <location>
        <position position="297"/>
    </location>
</feature>
<evidence type="ECO:0000313" key="5">
    <source>
        <dbReference type="EMBL" id="EGY79909.1"/>
    </source>
</evidence>
<dbReference type="SMART" id="SM00382">
    <property type="entry name" value="AAA"/>
    <property type="match status" value="1"/>
</dbReference>
<dbReference type="PROSITE" id="PS50893">
    <property type="entry name" value="ABC_TRANSPORTER_2"/>
    <property type="match status" value="1"/>
</dbReference>
<dbReference type="GO" id="GO:0016887">
    <property type="term" value="F:ATP hydrolysis activity"/>
    <property type="evidence" value="ECO:0007669"/>
    <property type="project" value="InterPro"/>
</dbReference>
<dbReference type="InterPro" id="IPR050093">
    <property type="entry name" value="ABC_SmlMolc_Importer"/>
</dbReference>
<dbReference type="Pfam" id="PF00005">
    <property type="entry name" value="ABC_tran"/>
    <property type="match status" value="1"/>
</dbReference>
<proteinExistence type="predicted"/>
<dbReference type="SUPFAM" id="SSF52540">
    <property type="entry name" value="P-loop containing nucleoside triphosphate hydrolases"/>
    <property type="match status" value="1"/>
</dbReference>
<keyword evidence="6" id="KW-1185">Reference proteome</keyword>
<dbReference type="InterPro" id="IPR003593">
    <property type="entry name" value="AAA+_ATPase"/>
</dbReference>
<evidence type="ECO:0000256" key="1">
    <source>
        <dbReference type="ARBA" id="ARBA00022448"/>
    </source>
</evidence>
<dbReference type="InterPro" id="IPR027417">
    <property type="entry name" value="P-loop_NTPase"/>
</dbReference>
<dbReference type="RefSeq" id="WP_004820861.1">
    <property type="nucleotide sequence ID" value="NZ_JH165061.1"/>
</dbReference>
<feature type="domain" description="ABC transporter" evidence="4">
    <location>
        <begin position="1"/>
        <end position="226"/>
    </location>
</feature>
<keyword evidence="3" id="KW-0067">ATP-binding</keyword>
<name>G4D3J8_9FIRM</name>
<reference evidence="5 6" key="1">
    <citation type="submission" date="2011-06" db="EMBL/GenBank/DDBJ databases">
        <authorList>
            <person name="Muzny D."/>
            <person name="Qin X."/>
            <person name="Deng J."/>
            <person name="Jiang H."/>
            <person name="Liu Y."/>
            <person name="Qu J."/>
            <person name="Song X.-Z."/>
            <person name="Zhang L."/>
            <person name="Thornton R."/>
            <person name="Coyle M."/>
            <person name="Francisco L."/>
            <person name="Jackson L."/>
            <person name="Javaid M."/>
            <person name="Korchina V."/>
            <person name="Kovar C."/>
            <person name="Mata R."/>
            <person name="Mathew T."/>
            <person name="Ngo R."/>
            <person name="Nguyen L."/>
            <person name="Nguyen N."/>
            <person name="Okwuonu G."/>
            <person name="Ongeri F."/>
            <person name="Pham C."/>
            <person name="Simmons D."/>
            <person name="Wilczek-Boney K."/>
            <person name="Hale W."/>
            <person name="Jakkamsetti A."/>
            <person name="Pham P."/>
            <person name="Ruth R."/>
            <person name="San Lucas F."/>
            <person name="Warren J."/>
            <person name="Zhang J."/>
            <person name="Zhao Z."/>
            <person name="Zhou C."/>
            <person name="Zhu D."/>
            <person name="Lee S."/>
            <person name="Bess C."/>
            <person name="Blankenburg K."/>
            <person name="Forbes L."/>
            <person name="Fu Q."/>
            <person name="Gubbala S."/>
            <person name="Hirani K."/>
            <person name="Jayaseelan J.C."/>
            <person name="Lara F."/>
            <person name="Munidasa M."/>
            <person name="Palculict T."/>
            <person name="Patil S."/>
            <person name="Pu L.-L."/>
            <person name="Saada N."/>
            <person name="Tang L."/>
            <person name="Weissenberger G."/>
            <person name="Zhu Y."/>
            <person name="Hemphill L."/>
            <person name="Shang Y."/>
            <person name="Youmans B."/>
            <person name="Ayvaz T."/>
            <person name="Ross M."/>
            <person name="Santibanez J."/>
            <person name="Aqrawi P."/>
            <person name="Gross S."/>
            <person name="Joshi V."/>
            <person name="Fowler G."/>
            <person name="Nazareth L."/>
            <person name="Reid J."/>
            <person name="Worley K."/>
            <person name="Petrosino J."/>
            <person name="Highlander S."/>
            <person name="Gibbs R."/>
        </authorList>
    </citation>
    <scope>NUCLEOTIDE SEQUENCE [LARGE SCALE GENOMIC DNA]</scope>
    <source>
        <strain evidence="5 6">ATCC 29427</strain>
    </source>
</reference>
<evidence type="ECO:0000313" key="6">
    <source>
        <dbReference type="Proteomes" id="UP000003422"/>
    </source>
</evidence>
<dbReference type="PROSITE" id="PS00211">
    <property type="entry name" value="ABC_TRANSPORTER_1"/>
    <property type="match status" value="1"/>
</dbReference>